<accession>A0A482XX63</accession>
<evidence type="ECO:0000256" key="1">
    <source>
        <dbReference type="SAM" id="MobiDB-lite"/>
    </source>
</evidence>
<feature type="domain" description="DUF7967" evidence="2">
    <location>
        <begin position="35"/>
        <end position="124"/>
    </location>
</feature>
<sequence>MAIPNTLMTANRSDSTAGRSDSDDHGSDDGAPAEDDAVPVWLVERTYGDDELNLIILVYATEDGRRYHRRERALTSFTGPARDTKAGLLVSPDALGSVDDPTTRERYAEEASRMARQHDPDDSV</sequence>
<feature type="region of interest" description="Disordered" evidence="1">
    <location>
        <begin position="1"/>
        <end position="38"/>
    </location>
</feature>
<gene>
    <name evidence="3" type="ORF">ELS17_16160</name>
</gene>
<reference evidence="3 4" key="1">
    <citation type="submission" date="2019-02" db="EMBL/GenBank/DDBJ databases">
        <title>Genome analysis provides insights into bioremediation potentialities and Haloocin production by Natrinema altunense strain 4.1R isolated from Chott Douz in Tunisian desert.</title>
        <authorList>
            <person name="Najjari A."/>
            <person name="Youssef N."/>
            <person name="Ben Dhia O."/>
            <person name="Ferjani R."/>
            <person name="El Hidri D."/>
            <person name="Ouzari H.I."/>
            <person name="Cherif A."/>
        </authorList>
    </citation>
    <scope>NUCLEOTIDE SEQUENCE [LARGE SCALE GENOMIC DNA]</scope>
    <source>
        <strain evidence="3 4">4.1R</strain>
    </source>
</reference>
<dbReference type="STRING" id="222984.GCA_000731985_02876"/>
<protein>
    <recommendedName>
        <fullName evidence="2">DUF7967 domain-containing protein</fullName>
    </recommendedName>
</protein>
<feature type="region of interest" description="Disordered" evidence="1">
    <location>
        <begin position="82"/>
        <end position="124"/>
    </location>
</feature>
<organism evidence="3 4">
    <name type="scientific">Natrinema altunense</name>
    <dbReference type="NCBI Taxonomy" id="222984"/>
    <lineage>
        <taxon>Archaea</taxon>
        <taxon>Methanobacteriati</taxon>
        <taxon>Methanobacteriota</taxon>
        <taxon>Stenosarchaea group</taxon>
        <taxon>Halobacteria</taxon>
        <taxon>Halobacteriales</taxon>
        <taxon>Natrialbaceae</taxon>
        <taxon>Natrinema</taxon>
    </lineage>
</organism>
<evidence type="ECO:0000313" key="4">
    <source>
        <dbReference type="Proteomes" id="UP000292704"/>
    </source>
</evidence>
<dbReference type="EMBL" id="SHMR01000008">
    <property type="protein sequence ID" value="RZH66593.1"/>
    <property type="molecule type" value="Genomic_DNA"/>
</dbReference>
<feature type="compositionally biased region" description="Basic and acidic residues" evidence="1">
    <location>
        <begin position="101"/>
        <end position="124"/>
    </location>
</feature>
<feature type="compositionally biased region" description="Polar residues" evidence="1">
    <location>
        <begin position="1"/>
        <end position="17"/>
    </location>
</feature>
<evidence type="ECO:0000259" key="2">
    <source>
        <dbReference type="Pfam" id="PF25921"/>
    </source>
</evidence>
<comment type="caution">
    <text evidence="3">The sequence shown here is derived from an EMBL/GenBank/DDBJ whole genome shotgun (WGS) entry which is preliminary data.</text>
</comment>
<proteinExistence type="predicted"/>
<dbReference type="AlphaFoldDB" id="A0A482XX63"/>
<name>A0A482XX63_9EURY</name>
<evidence type="ECO:0000313" key="3">
    <source>
        <dbReference type="EMBL" id="RZH66593.1"/>
    </source>
</evidence>
<dbReference type="InterPro" id="IPR058273">
    <property type="entry name" value="DUF7967"/>
</dbReference>
<dbReference type="Pfam" id="PF25921">
    <property type="entry name" value="DUF7967"/>
    <property type="match status" value="1"/>
</dbReference>
<dbReference type="Proteomes" id="UP000292704">
    <property type="component" value="Unassembled WGS sequence"/>
</dbReference>